<dbReference type="EMBL" id="AM167904">
    <property type="protein sequence ID" value="CAJ48405.1"/>
    <property type="molecule type" value="Genomic_DNA"/>
</dbReference>
<proteinExistence type="predicted"/>
<dbReference type="eggNOG" id="ENOG5032BKC">
    <property type="taxonomic scope" value="Bacteria"/>
</dbReference>
<protein>
    <submittedName>
        <fullName evidence="3">Lipoprotein</fullName>
    </submittedName>
</protein>
<evidence type="ECO:0000313" key="3">
    <source>
        <dbReference type="EMBL" id="CAJ48405.1"/>
    </source>
</evidence>
<keyword evidence="3" id="KW-0449">Lipoprotein</keyword>
<feature type="chain" id="PRO_5004211995" evidence="2">
    <location>
        <begin position="23"/>
        <end position="165"/>
    </location>
</feature>
<reference evidence="3 4" key="1">
    <citation type="journal article" date="2006" name="J. Bacteriol.">
        <title>Comparison of the genome sequence of the poultry pathogen Bordetella avium with those of B. bronchiseptica, B. pertussis, and B. parapertussis reveals extensive diversity in surface structures associated with host interaction.</title>
        <authorList>
            <person name="Sebaihia M."/>
            <person name="Preston A."/>
            <person name="Maskell D.J."/>
            <person name="Kuzmiak H."/>
            <person name="Connell T.D."/>
            <person name="King N.D."/>
            <person name="Orndorff P.E."/>
            <person name="Miyamoto D.M."/>
            <person name="Thomson N.R."/>
            <person name="Harris D."/>
            <person name="Goble A."/>
            <person name="Lord A."/>
            <person name="Murphy L."/>
            <person name="Quail M.A."/>
            <person name="Rutter S."/>
            <person name="Squares R."/>
            <person name="Squares S."/>
            <person name="Woodward J."/>
            <person name="Parkhill J."/>
            <person name="Temple L.M."/>
        </authorList>
    </citation>
    <scope>NUCLEOTIDE SEQUENCE [LARGE SCALE GENOMIC DNA]</scope>
    <source>
        <strain evidence="3 4">197N</strain>
    </source>
</reference>
<feature type="coiled-coil region" evidence="1">
    <location>
        <begin position="55"/>
        <end position="160"/>
    </location>
</feature>
<keyword evidence="2" id="KW-0732">Signal</keyword>
<evidence type="ECO:0000256" key="1">
    <source>
        <dbReference type="SAM" id="Coils"/>
    </source>
</evidence>
<dbReference type="OrthoDB" id="8641858at2"/>
<accession>Q2KWM8</accession>
<dbReference type="RefSeq" id="WP_012416487.1">
    <property type="nucleotide sequence ID" value="NC_010645.1"/>
</dbReference>
<name>Q2KWM8_BORA1</name>
<keyword evidence="1" id="KW-0175">Coiled coil</keyword>
<evidence type="ECO:0000256" key="2">
    <source>
        <dbReference type="SAM" id="SignalP"/>
    </source>
</evidence>
<sequence>MKRLTPLLMLGLAGCASLPPGACDPANRDVSVIRKMQCDGSGSYRQTVDQKEARLSAAQEENALFRLSLDALEAQRASLGQSVQEQQKARDAAVASTRQLLDQVRQRAGANDKLKLQLRLAEKDLAALQAQPIKAGDADIAARQRQVQDLEQMVKRLRASVLQAP</sequence>
<feature type="signal peptide" evidence="2">
    <location>
        <begin position="1"/>
        <end position="22"/>
    </location>
</feature>
<dbReference type="Proteomes" id="UP000001977">
    <property type="component" value="Chromosome"/>
</dbReference>
<evidence type="ECO:0000313" key="4">
    <source>
        <dbReference type="Proteomes" id="UP000001977"/>
    </source>
</evidence>
<dbReference type="HOGENOM" id="CLU_137942_0_0_4"/>
<dbReference type="PROSITE" id="PS51257">
    <property type="entry name" value="PROKAR_LIPOPROTEIN"/>
    <property type="match status" value="1"/>
</dbReference>
<dbReference type="GeneID" id="92936024"/>
<dbReference type="AlphaFoldDB" id="Q2KWM8"/>
<organism evidence="3 4">
    <name type="scientific">Bordetella avium (strain 197N)</name>
    <dbReference type="NCBI Taxonomy" id="360910"/>
    <lineage>
        <taxon>Bacteria</taxon>
        <taxon>Pseudomonadati</taxon>
        <taxon>Pseudomonadota</taxon>
        <taxon>Betaproteobacteria</taxon>
        <taxon>Burkholderiales</taxon>
        <taxon>Alcaligenaceae</taxon>
        <taxon>Bordetella</taxon>
    </lineage>
</organism>
<keyword evidence="4" id="KW-1185">Reference proteome</keyword>
<dbReference type="STRING" id="360910.BAV0793"/>
<dbReference type="KEGG" id="bav:BAV0793"/>
<gene>
    <name evidence="3" type="ordered locus">BAV0793</name>
</gene>